<proteinExistence type="predicted"/>
<dbReference type="RefSeq" id="WP_096297030.1">
    <property type="nucleotide sequence ID" value="NZ_CP023406.1"/>
</dbReference>
<dbReference type="Gene3D" id="3.30.565.10">
    <property type="entry name" value="Histidine kinase-like ATPase, C-terminal domain"/>
    <property type="match status" value="1"/>
</dbReference>
<evidence type="ECO:0000313" key="3">
    <source>
        <dbReference type="Proteomes" id="UP000218968"/>
    </source>
</evidence>
<sequence length="337" mass="35293">MGISFSGHITRVIPVEESSQVGQVRREALSLATLADFDETDAGRVALAATEITTNLLRHGLGGRVLLSLVQGAAGKGVEICSVDRGPGFSLARCLPDGYSTGGSQGQGLGAIQRQATVLDVWSDDAGAVVLARIYGARAKDNDLPYGALRIPMRHEVVCGDSWHLEWNGPRLVATLVDGLGHGLPASEASQLGVAAAADAGDMAAEDIIGRMHARMSRSRGGAAAVFCFDGDTRLGQFAGIGNISAAVHEGGASRGMPSHPGIVGGNYRRVQAFGFQVPTDALLLMHSDGLQARWSLARYEGLAYRHPALVAAVLHRDFNRGRDDTGILAIRLGGRA</sequence>
<dbReference type="EMBL" id="CP023406">
    <property type="protein sequence ID" value="ATD66703.1"/>
    <property type="molecule type" value="Genomic_DNA"/>
</dbReference>
<dbReference type="OrthoDB" id="479131at2"/>
<dbReference type="Gene3D" id="3.60.40.10">
    <property type="entry name" value="PPM-type phosphatase domain"/>
    <property type="match status" value="1"/>
</dbReference>
<keyword evidence="3" id="KW-1185">Reference proteome</keyword>
<dbReference type="SUPFAM" id="SSF81606">
    <property type="entry name" value="PP2C-like"/>
    <property type="match status" value="1"/>
</dbReference>
<dbReference type="AlphaFoldDB" id="A0A290XC88"/>
<evidence type="ECO:0000313" key="2">
    <source>
        <dbReference type="EMBL" id="ATD66703.1"/>
    </source>
</evidence>
<dbReference type="KEGG" id="lum:CNR27_03950"/>
<gene>
    <name evidence="2" type="ORF">CNR27_03950</name>
</gene>
<dbReference type="InterPro" id="IPR003594">
    <property type="entry name" value="HATPase_dom"/>
</dbReference>
<dbReference type="InterPro" id="IPR039248">
    <property type="entry name" value="Ptase_RsbX"/>
</dbReference>
<dbReference type="PANTHER" id="PTHR35801:SF1">
    <property type="entry name" value="PHOSPHOSERINE PHOSPHATASE RSBX"/>
    <property type="match status" value="1"/>
</dbReference>
<dbReference type="Proteomes" id="UP000218968">
    <property type="component" value="Chromosome"/>
</dbReference>
<organism evidence="2 3">
    <name type="scientific">Luteimonas chenhongjianii</name>
    <dbReference type="NCBI Taxonomy" id="2006110"/>
    <lineage>
        <taxon>Bacteria</taxon>
        <taxon>Pseudomonadati</taxon>
        <taxon>Pseudomonadota</taxon>
        <taxon>Gammaproteobacteria</taxon>
        <taxon>Lysobacterales</taxon>
        <taxon>Lysobacteraceae</taxon>
        <taxon>Luteimonas</taxon>
    </lineage>
</organism>
<feature type="domain" description="Histidine kinase/HSP90-like ATPase" evidence="1">
    <location>
        <begin position="19"/>
        <end position="133"/>
    </location>
</feature>
<protein>
    <submittedName>
        <fullName evidence="2">Transcriptional regulator</fullName>
    </submittedName>
</protein>
<dbReference type="PANTHER" id="PTHR35801">
    <property type="entry name" value="PHOSPHOSERINE PHOSPHATASE RSBX"/>
    <property type="match status" value="1"/>
</dbReference>
<reference evidence="3" key="1">
    <citation type="submission" date="2017-09" db="EMBL/GenBank/DDBJ databases">
        <title>Luteimonas liuhanmingii sp.nov., isolated from the intestinal contents of Tibetan Plateau Pika in Yushu, Qinghai Province, China.</title>
        <authorList>
            <person name="Gui Z."/>
        </authorList>
    </citation>
    <scope>NUCLEOTIDE SEQUENCE [LARGE SCALE GENOMIC DNA]</scope>
    <source>
        <strain evidence="3">100111</strain>
    </source>
</reference>
<evidence type="ECO:0000259" key="1">
    <source>
        <dbReference type="Pfam" id="PF13581"/>
    </source>
</evidence>
<dbReference type="InterPro" id="IPR036457">
    <property type="entry name" value="PPM-type-like_dom_sf"/>
</dbReference>
<name>A0A290XC88_9GAMM</name>
<accession>A0A290XC88</accession>
<dbReference type="InterPro" id="IPR036890">
    <property type="entry name" value="HATPase_C_sf"/>
</dbReference>
<dbReference type="Pfam" id="PF13581">
    <property type="entry name" value="HATPase_c_2"/>
    <property type="match status" value="1"/>
</dbReference>